<protein>
    <recommendedName>
        <fullName evidence="4">ABC transporter permease</fullName>
    </recommendedName>
</protein>
<evidence type="ECO:0008006" key="4">
    <source>
        <dbReference type="Google" id="ProtNLM"/>
    </source>
</evidence>
<keyword evidence="1" id="KW-0472">Membrane</keyword>
<keyword evidence="3" id="KW-1185">Reference proteome</keyword>
<proteinExistence type="predicted"/>
<dbReference type="KEGG" id="pbj:VN24_11325"/>
<dbReference type="Pfam" id="PF06182">
    <property type="entry name" value="ABC2_membrane_6"/>
    <property type="match status" value="1"/>
</dbReference>
<dbReference type="AlphaFoldDB" id="A0A0D5NQZ3"/>
<feature type="transmembrane region" description="Helical" evidence="1">
    <location>
        <begin position="26"/>
        <end position="48"/>
    </location>
</feature>
<evidence type="ECO:0000313" key="3">
    <source>
        <dbReference type="Proteomes" id="UP000032633"/>
    </source>
</evidence>
<dbReference type="STRING" id="1126833.VN24_11325"/>
<reference evidence="2 3" key="1">
    <citation type="journal article" date="2015" name="J. Biotechnol.">
        <title>Complete genome sequence of Paenibacillus beijingensis 7188(T) (=DSM 24997(T)), a novel rhizobacterium from jujube garden soil.</title>
        <authorList>
            <person name="Kwak Y."/>
            <person name="Shin J.H."/>
        </authorList>
    </citation>
    <scope>NUCLEOTIDE SEQUENCE [LARGE SCALE GENOMIC DNA]</scope>
    <source>
        <strain evidence="2 3">DSM 24997</strain>
    </source>
</reference>
<name>A0A0D5NQZ3_9BACL</name>
<sequence>MFEMVRHHAVVAAFSLRMAIQRQLEYPLFMCSWFIMNPIQWFSGIWILQIISTQFASLNGWDFSELTFLYGLGLLTHGLFVALFIQTWHIESLVQRGGFDRMLLRPMSVLFQFLVSNFNFIGLTDLLPGVIIFAIGCSKVHFAWTVPNVIMLLLVLAGGTLIRASLFMLMGSVAFWTNASRSLTNLTMILLDRTTVYPFTIYPRAFQMLLTFAIPIGFISFYPAEEFLGQPQSISLPFGLAVWTPIVGVLMFAFAQIVFRLGLKRYESAGS</sequence>
<dbReference type="Proteomes" id="UP000032633">
    <property type="component" value="Chromosome"/>
</dbReference>
<dbReference type="EMBL" id="CP011058">
    <property type="protein sequence ID" value="AJY77661.1"/>
    <property type="molecule type" value="Genomic_DNA"/>
</dbReference>
<dbReference type="PANTHER" id="PTHR36833:SF1">
    <property type="entry name" value="INTEGRAL MEMBRANE TRANSPORT PROTEIN"/>
    <property type="match status" value="1"/>
</dbReference>
<keyword evidence="1" id="KW-0812">Transmembrane</keyword>
<dbReference type="InterPro" id="IPR010390">
    <property type="entry name" value="ABC-2_transporter-like"/>
</dbReference>
<dbReference type="PATRIC" id="fig|1126833.4.peg.2482"/>
<feature type="transmembrane region" description="Helical" evidence="1">
    <location>
        <begin position="109"/>
        <end position="136"/>
    </location>
</feature>
<feature type="transmembrane region" description="Helical" evidence="1">
    <location>
        <begin position="68"/>
        <end position="88"/>
    </location>
</feature>
<feature type="transmembrane region" description="Helical" evidence="1">
    <location>
        <begin position="148"/>
        <end position="176"/>
    </location>
</feature>
<reference evidence="3" key="2">
    <citation type="submission" date="2015-03" db="EMBL/GenBank/DDBJ databases">
        <title>Genome sequence of Paenibacillus beijingensis strain DSM 24997T.</title>
        <authorList>
            <person name="Kwak Y."/>
            <person name="Shin J.-H."/>
        </authorList>
    </citation>
    <scope>NUCLEOTIDE SEQUENCE [LARGE SCALE GENOMIC DNA]</scope>
    <source>
        <strain evidence="3">DSM 24997</strain>
    </source>
</reference>
<evidence type="ECO:0000256" key="1">
    <source>
        <dbReference type="SAM" id="Phobius"/>
    </source>
</evidence>
<keyword evidence="1" id="KW-1133">Transmembrane helix</keyword>
<feature type="transmembrane region" description="Helical" evidence="1">
    <location>
        <begin position="242"/>
        <end position="263"/>
    </location>
</feature>
<evidence type="ECO:0000313" key="2">
    <source>
        <dbReference type="EMBL" id="AJY77661.1"/>
    </source>
</evidence>
<feature type="transmembrane region" description="Helical" evidence="1">
    <location>
        <begin position="196"/>
        <end position="222"/>
    </location>
</feature>
<dbReference type="HOGENOM" id="CLU_071040_1_1_9"/>
<gene>
    <name evidence="2" type="ORF">VN24_11325</name>
</gene>
<dbReference type="OrthoDB" id="9788195at2"/>
<organism evidence="2 3">
    <name type="scientific">Paenibacillus beijingensis</name>
    <dbReference type="NCBI Taxonomy" id="1126833"/>
    <lineage>
        <taxon>Bacteria</taxon>
        <taxon>Bacillati</taxon>
        <taxon>Bacillota</taxon>
        <taxon>Bacilli</taxon>
        <taxon>Bacillales</taxon>
        <taxon>Paenibacillaceae</taxon>
        <taxon>Paenibacillus</taxon>
    </lineage>
</organism>
<dbReference type="RefSeq" id="WP_045673200.1">
    <property type="nucleotide sequence ID" value="NZ_CP011058.1"/>
</dbReference>
<dbReference type="PANTHER" id="PTHR36833">
    <property type="entry name" value="SLR0610 PROTEIN-RELATED"/>
    <property type="match status" value="1"/>
</dbReference>
<accession>A0A0D5NQZ3</accession>